<name>A0A143BT02_9ACTN</name>
<dbReference type="RefSeq" id="WP_062924746.1">
    <property type="nucleotide sequence ID" value="NZ_CP015098.1"/>
</dbReference>
<organism evidence="1 2">
    <name type="scientific">Streptomyces qaidamensis</name>
    <dbReference type="NCBI Taxonomy" id="1783515"/>
    <lineage>
        <taxon>Bacteria</taxon>
        <taxon>Bacillati</taxon>
        <taxon>Actinomycetota</taxon>
        <taxon>Actinomycetes</taxon>
        <taxon>Kitasatosporales</taxon>
        <taxon>Streptomycetaceae</taxon>
        <taxon>Streptomyces</taxon>
        <taxon>Streptomyces aurantiacus group</taxon>
    </lineage>
</organism>
<dbReference type="SUPFAM" id="SSF54862">
    <property type="entry name" value="4Fe-4S ferredoxins"/>
    <property type="match status" value="1"/>
</dbReference>
<protein>
    <recommendedName>
        <fullName evidence="3">Ferredoxin</fullName>
    </recommendedName>
</protein>
<dbReference type="EMBL" id="CP015098">
    <property type="protein sequence ID" value="AMW08272.1"/>
    <property type="molecule type" value="Genomic_DNA"/>
</dbReference>
<evidence type="ECO:0008006" key="3">
    <source>
        <dbReference type="Google" id="ProtNLM"/>
    </source>
</evidence>
<dbReference type="Pfam" id="PF13370">
    <property type="entry name" value="Fer4_13"/>
    <property type="match status" value="1"/>
</dbReference>
<evidence type="ECO:0000313" key="2">
    <source>
        <dbReference type="Proteomes" id="UP000076096"/>
    </source>
</evidence>
<dbReference type="Proteomes" id="UP000076096">
    <property type="component" value="Chromosome"/>
</dbReference>
<dbReference type="STRING" id="1783515.A4E84_01190"/>
<sequence length="82" mass="9173">MRVELPLPTRIPIDGRFEIDDTCIDCKLCNDLAPDNFDADLDNDVHYVCKQPGTPDELERVLDAFESCPTESIRYSAAPSGE</sequence>
<reference evidence="2" key="1">
    <citation type="submission" date="2016-04" db="EMBL/GenBank/DDBJ databases">
        <authorList>
            <person name="Zhang B."/>
        </authorList>
    </citation>
    <scope>NUCLEOTIDE SEQUENCE [LARGE SCALE GENOMIC DNA]</scope>
    <source>
        <strain evidence="2">S10</strain>
    </source>
</reference>
<gene>
    <name evidence="1" type="ORF">A4E84_01190</name>
</gene>
<keyword evidence="2" id="KW-1185">Reference proteome</keyword>
<dbReference type="AlphaFoldDB" id="A0A143BT02"/>
<dbReference type="Gene3D" id="3.30.70.20">
    <property type="match status" value="1"/>
</dbReference>
<accession>A0A143BT02</accession>
<proteinExistence type="predicted"/>
<evidence type="ECO:0000313" key="1">
    <source>
        <dbReference type="EMBL" id="AMW08272.1"/>
    </source>
</evidence>
<dbReference type="KEGG" id="stsi:A4E84_01190"/>